<evidence type="ECO:0000256" key="11">
    <source>
        <dbReference type="ARBA" id="ARBA00040752"/>
    </source>
</evidence>
<evidence type="ECO:0000256" key="4">
    <source>
        <dbReference type="ARBA" id="ARBA00022692"/>
    </source>
</evidence>
<dbReference type="Proteomes" id="UP001500880">
    <property type="component" value="Unassembled WGS sequence"/>
</dbReference>
<keyword evidence="6 12" id="KW-1133">Transmembrane helix</keyword>
<evidence type="ECO:0000256" key="10">
    <source>
        <dbReference type="ARBA" id="ARBA00037178"/>
    </source>
</evidence>
<dbReference type="Pfam" id="PF03816">
    <property type="entry name" value="LytR_cpsA_psr"/>
    <property type="match status" value="1"/>
</dbReference>
<keyword evidence="8 12" id="KW-0472">Membrane</keyword>
<dbReference type="InterPro" id="IPR004474">
    <property type="entry name" value="LytR_CpsA_psr"/>
</dbReference>
<evidence type="ECO:0000256" key="5">
    <source>
        <dbReference type="ARBA" id="ARBA00022968"/>
    </source>
</evidence>
<organism evidence="14 15">
    <name type="scientific">Salinibacillus aidingensis</name>
    <dbReference type="NCBI Taxonomy" id="237684"/>
    <lineage>
        <taxon>Bacteria</taxon>
        <taxon>Bacillati</taxon>
        <taxon>Bacillota</taxon>
        <taxon>Bacilli</taxon>
        <taxon>Bacillales</taxon>
        <taxon>Bacillaceae</taxon>
        <taxon>Salinibacillus</taxon>
    </lineage>
</organism>
<protein>
    <recommendedName>
        <fullName evidence="11">Regulatory protein MsrR</fullName>
    </recommendedName>
</protein>
<evidence type="ECO:0000313" key="14">
    <source>
        <dbReference type="EMBL" id="GAA0491805.1"/>
    </source>
</evidence>
<keyword evidence="5" id="KW-0735">Signal-anchor</keyword>
<dbReference type="RefSeq" id="WP_343839839.1">
    <property type="nucleotide sequence ID" value="NZ_BAAADO010000003.1"/>
</dbReference>
<dbReference type="Gene3D" id="3.40.630.190">
    <property type="entry name" value="LCP protein"/>
    <property type="match status" value="1"/>
</dbReference>
<comment type="subcellular location">
    <subcellularLocation>
        <location evidence="1">Cell membrane</location>
        <topology evidence="1">Single-pass type II membrane protein</topology>
    </subcellularLocation>
</comment>
<evidence type="ECO:0000256" key="3">
    <source>
        <dbReference type="ARBA" id="ARBA00022475"/>
    </source>
</evidence>
<accession>A0ABP3L450</accession>
<evidence type="ECO:0000256" key="1">
    <source>
        <dbReference type="ARBA" id="ARBA00004401"/>
    </source>
</evidence>
<evidence type="ECO:0000256" key="2">
    <source>
        <dbReference type="ARBA" id="ARBA00006068"/>
    </source>
</evidence>
<dbReference type="InterPro" id="IPR050922">
    <property type="entry name" value="LytR/CpsA/Psr_CW_biosynth"/>
</dbReference>
<dbReference type="NCBIfam" id="TIGR00350">
    <property type="entry name" value="lytR_cpsA_psr"/>
    <property type="match status" value="1"/>
</dbReference>
<evidence type="ECO:0000256" key="6">
    <source>
        <dbReference type="ARBA" id="ARBA00022989"/>
    </source>
</evidence>
<evidence type="ECO:0000256" key="12">
    <source>
        <dbReference type="SAM" id="Phobius"/>
    </source>
</evidence>
<sequence>MDDNRITRRKLRRKKRNKWILFSVLLIFLSMATYVTYEYMAGKNAAMEDVGNDEKSEKSKQYEEEFKGVDDGLKKTNVLLLGSDSRGEENARSDTIMIGQYDPEKGTAKLVSIMRDSYVDIPGHGYKKINAAFGFGGPELLRKTIKRNFGIDLEYYAIVDFQGFVKIVNTIAPDGVEINVEKHMSRHIGVTLEPGRQTLNGKELLGYARYRYSDSDFERVERQQKVMRKLKDKVISFSGVLKLPRLVGTLQPYIKTNMDTGKIISLGKDFLLNPVDEIETLRIPVREKAWDAHHEGVGDVLEFNESEMRGIMQEFLNENTDT</sequence>
<gene>
    <name evidence="14" type="ORF">GCM10008986_17490</name>
</gene>
<feature type="transmembrane region" description="Helical" evidence="12">
    <location>
        <begin position="20"/>
        <end position="37"/>
    </location>
</feature>
<comment type="similarity">
    <text evidence="2">Belongs to the LytR/CpsA/Psr (LCP) family.</text>
</comment>
<keyword evidence="9" id="KW-0804">Transcription</keyword>
<reference evidence="15" key="1">
    <citation type="journal article" date="2019" name="Int. J. Syst. Evol. Microbiol.">
        <title>The Global Catalogue of Microorganisms (GCM) 10K type strain sequencing project: providing services to taxonomists for standard genome sequencing and annotation.</title>
        <authorList>
            <consortium name="The Broad Institute Genomics Platform"/>
            <consortium name="The Broad Institute Genome Sequencing Center for Infectious Disease"/>
            <person name="Wu L."/>
            <person name="Ma J."/>
        </authorList>
    </citation>
    <scope>NUCLEOTIDE SEQUENCE [LARGE SCALE GENOMIC DNA]</scope>
    <source>
        <strain evidence="15">JCM 12389</strain>
    </source>
</reference>
<proteinExistence type="inferred from homology"/>
<comment type="caution">
    <text evidence="14">The sequence shown here is derived from an EMBL/GenBank/DDBJ whole genome shotgun (WGS) entry which is preliminary data.</text>
</comment>
<evidence type="ECO:0000256" key="8">
    <source>
        <dbReference type="ARBA" id="ARBA00023136"/>
    </source>
</evidence>
<dbReference type="PANTHER" id="PTHR33392:SF8">
    <property type="entry name" value="REGULATORY PROTEIN MSRR"/>
    <property type="match status" value="1"/>
</dbReference>
<feature type="domain" description="Cell envelope-related transcriptional attenuator" evidence="13">
    <location>
        <begin position="92"/>
        <end position="234"/>
    </location>
</feature>
<keyword evidence="7" id="KW-0805">Transcription regulation</keyword>
<dbReference type="PANTHER" id="PTHR33392">
    <property type="entry name" value="POLYISOPRENYL-TEICHOIC ACID--PEPTIDOGLYCAN TEICHOIC ACID TRANSFERASE TAGU"/>
    <property type="match status" value="1"/>
</dbReference>
<evidence type="ECO:0000256" key="9">
    <source>
        <dbReference type="ARBA" id="ARBA00023163"/>
    </source>
</evidence>
<keyword evidence="15" id="KW-1185">Reference proteome</keyword>
<comment type="function">
    <text evidence="10">Involved in SarA attenuation. Affects resistance to oxacillin and teicoplanin, as well as the synthesis of virulence factors.</text>
</comment>
<evidence type="ECO:0000256" key="7">
    <source>
        <dbReference type="ARBA" id="ARBA00023015"/>
    </source>
</evidence>
<evidence type="ECO:0000259" key="13">
    <source>
        <dbReference type="Pfam" id="PF03816"/>
    </source>
</evidence>
<evidence type="ECO:0000313" key="15">
    <source>
        <dbReference type="Proteomes" id="UP001500880"/>
    </source>
</evidence>
<keyword evidence="4 12" id="KW-0812">Transmembrane</keyword>
<name>A0ABP3L450_9BACI</name>
<dbReference type="EMBL" id="BAAADO010000003">
    <property type="protein sequence ID" value="GAA0491805.1"/>
    <property type="molecule type" value="Genomic_DNA"/>
</dbReference>
<keyword evidence="3" id="KW-1003">Cell membrane</keyword>